<reference evidence="2 3" key="1">
    <citation type="submission" date="2018-08" db="EMBL/GenBank/DDBJ databases">
        <title>Actinomadura jelena sp. nov., a novel Actinomycete isolated from soil in Chad.</title>
        <authorList>
            <person name="Shi L."/>
        </authorList>
    </citation>
    <scope>NUCLEOTIDE SEQUENCE [LARGE SCALE GENOMIC DNA]</scope>
    <source>
        <strain evidence="2 3">NEAU-G17</strain>
    </source>
</reference>
<comment type="caution">
    <text evidence="2">The sequence shown here is derived from an EMBL/GenBank/DDBJ whole genome shotgun (WGS) entry which is preliminary data.</text>
</comment>
<dbReference type="PANTHER" id="PTHR37292">
    <property type="entry name" value="VNG6097C"/>
    <property type="match status" value="1"/>
</dbReference>
<dbReference type="Proteomes" id="UP000261811">
    <property type="component" value="Unassembled WGS sequence"/>
</dbReference>
<name>A0A372JHF4_9ACTN</name>
<dbReference type="Pfam" id="PF03235">
    <property type="entry name" value="GmrSD_N"/>
    <property type="match status" value="1"/>
</dbReference>
<organism evidence="2 3">
    <name type="scientific">Actinomadura logoneensis</name>
    <dbReference type="NCBI Taxonomy" id="2293572"/>
    <lineage>
        <taxon>Bacteria</taxon>
        <taxon>Bacillati</taxon>
        <taxon>Actinomycetota</taxon>
        <taxon>Actinomycetes</taxon>
        <taxon>Streptosporangiales</taxon>
        <taxon>Thermomonosporaceae</taxon>
        <taxon>Actinomadura</taxon>
    </lineage>
</organism>
<dbReference type="AlphaFoldDB" id="A0A372JHF4"/>
<dbReference type="InterPro" id="IPR004919">
    <property type="entry name" value="GmrSD_N"/>
</dbReference>
<evidence type="ECO:0000313" key="3">
    <source>
        <dbReference type="Proteomes" id="UP000261811"/>
    </source>
</evidence>
<feature type="domain" description="GmrSD restriction endonucleases N-terminal" evidence="1">
    <location>
        <begin position="5"/>
        <end position="216"/>
    </location>
</feature>
<sequence>MTKLATLLDQIDSGTLLLPEFQRGYVWNRDQVRGLMTSLYRGYPVGSLLIWETEPSVGGAAVRGETVVSSGAKLLLLDGQQRITSLYGVMRGRPPAFFEGDANAFLNLRFNVAEERFEFYAASRMKDDPRWVDVTRLFTDGLTPLISALSTNARTQPHLAEYLSRLTKLHGLLEREFHEEKITGVDKSIDVVVDIFNKVNSGGTKLSKGDLALAKICAEWPPARATMRGHLASWQKAGYERFTLDWLLRNVTAVAKGRAQFTALEKIQAPEFESALQSSADYIGRFLEALAGRLGLDHNRVLLGHYAFPVVSRFLHLNGGMFDDAKQRDRMLFWFVQSGLWGRFAGSVETVLTQDYETLERARRAGEDGIGALIDSVERWRGGNLTISPHDFDGWSIGSRFYPLLYLLTRVCGARDFGSGLPLHSEMLGKLTSLQMHHVFPKAVLYEAGYQRSQVNAVANFCFLTQETNLKIGMRSPEDYFPQVEAAQPGALASQWIPTDPQLWRIDRYPDFLEARRELLAQAANSFLTELRNGTSTSSAPELGRIQVSVSDEQPDVRAVQITSMLDELEEFGFVAPRLDAEIADPDTGVLLGVAEAFWPDGLQPGQGDPVVLELDPEDTDVARIRELGYEVFTSVDSLLGFARRRSESRVAEAADEADATQAQAGQDTELSKQFDAALRELYERTKAEAGYNATTLLRMLAEHGGVGAAKRVLALKHMSDGFAALWERGRLDLSVEAFVLDPKWAPLFTAEELEGARQVLLRFNYVP</sequence>
<dbReference type="OrthoDB" id="9787127at2"/>
<proteinExistence type="predicted"/>
<dbReference type="RefSeq" id="WP_117359427.1">
    <property type="nucleotide sequence ID" value="NZ_QURH01000338.1"/>
</dbReference>
<evidence type="ECO:0000259" key="1">
    <source>
        <dbReference type="Pfam" id="PF03235"/>
    </source>
</evidence>
<dbReference type="PANTHER" id="PTHR37292:SF2">
    <property type="entry name" value="DUF262 DOMAIN-CONTAINING PROTEIN"/>
    <property type="match status" value="1"/>
</dbReference>
<dbReference type="EMBL" id="QURH01000338">
    <property type="protein sequence ID" value="RFU39433.1"/>
    <property type="molecule type" value="Genomic_DNA"/>
</dbReference>
<accession>A0A372JHF4</accession>
<evidence type="ECO:0000313" key="2">
    <source>
        <dbReference type="EMBL" id="RFU39433.1"/>
    </source>
</evidence>
<gene>
    <name evidence="2" type="ORF">DZF91_22450</name>
</gene>
<protein>
    <submittedName>
        <fullName evidence="2">DUF262 domain-containing protein</fullName>
    </submittedName>
</protein>
<keyword evidence="3" id="KW-1185">Reference proteome</keyword>